<dbReference type="Pfam" id="PF21882">
    <property type="entry name" value="Gp53-like_C"/>
    <property type="match status" value="1"/>
</dbReference>
<name>A0A0L0UMV2_9BASI</name>
<evidence type="ECO:0000259" key="1">
    <source>
        <dbReference type="Pfam" id="PF21882"/>
    </source>
</evidence>
<gene>
    <name evidence="2" type="ORF">PSTG_18300</name>
</gene>
<feature type="domain" description="Putative tail fiber protein gp53-like C-terminal" evidence="1">
    <location>
        <begin position="178"/>
        <end position="253"/>
    </location>
</feature>
<accession>A0A0L0UMV2</accession>
<sequence>MSAVLGNFIAEQSGDDVLDDGNLTKLKSSLEKAIHQFLTHSDVDNRYFLKKGGTVGVNGVDSEGDIKSNKANTIVKQSSREGGDKGYFIQNGDGVNIAFITAYSDGSVRINSLVSGNHNLSFNGKINSEQELTEAGIRVYSPNNPQPISFPVTSVNSSTGDITTATANIANGWHKDSATGLITQWGQFSSGSSNIETHNYPIPFPNAGVSISGNLGTGVNEGNTVYLQGNNKSSFTSKVSGSSMGVSWIAIGY</sequence>
<keyword evidence="3" id="KW-1185">Reference proteome</keyword>
<organism evidence="2 3">
    <name type="scientific">Puccinia striiformis f. sp. tritici PST-78</name>
    <dbReference type="NCBI Taxonomy" id="1165861"/>
    <lineage>
        <taxon>Eukaryota</taxon>
        <taxon>Fungi</taxon>
        <taxon>Dikarya</taxon>
        <taxon>Basidiomycota</taxon>
        <taxon>Pucciniomycotina</taxon>
        <taxon>Pucciniomycetes</taxon>
        <taxon>Pucciniales</taxon>
        <taxon>Pucciniaceae</taxon>
        <taxon>Puccinia</taxon>
    </lineage>
</organism>
<dbReference type="InterPro" id="IPR054075">
    <property type="entry name" value="Gp53-like_C"/>
</dbReference>
<comment type="caution">
    <text evidence="2">The sequence shown here is derived from an EMBL/GenBank/DDBJ whole genome shotgun (WGS) entry which is preliminary data.</text>
</comment>
<evidence type="ECO:0000313" key="3">
    <source>
        <dbReference type="Proteomes" id="UP000054564"/>
    </source>
</evidence>
<dbReference type="AlphaFoldDB" id="A0A0L0UMV2"/>
<proteinExistence type="predicted"/>
<dbReference type="EMBL" id="AJIL01002471">
    <property type="protein sequence ID" value="KNE88300.1"/>
    <property type="molecule type" value="Genomic_DNA"/>
</dbReference>
<dbReference type="Proteomes" id="UP000054564">
    <property type="component" value="Unassembled WGS sequence"/>
</dbReference>
<evidence type="ECO:0000313" key="2">
    <source>
        <dbReference type="EMBL" id="KNE88300.1"/>
    </source>
</evidence>
<dbReference type="Gene3D" id="2.60.40.3940">
    <property type="match status" value="1"/>
</dbReference>
<reference evidence="3" key="1">
    <citation type="submission" date="2014-03" db="EMBL/GenBank/DDBJ databases">
        <title>The Genome Sequence of Puccinia striiformis f. sp. tritici PST-78.</title>
        <authorList>
            <consortium name="The Broad Institute Genome Sequencing Platform"/>
            <person name="Cuomo C."/>
            <person name="Hulbert S."/>
            <person name="Chen X."/>
            <person name="Walker B."/>
            <person name="Young S.K."/>
            <person name="Zeng Q."/>
            <person name="Gargeya S."/>
            <person name="Fitzgerald M."/>
            <person name="Haas B."/>
            <person name="Abouelleil A."/>
            <person name="Alvarado L."/>
            <person name="Arachchi H.M."/>
            <person name="Berlin A.M."/>
            <person name="Chapman S.B."/>
            <person name="Goldberg J."/>
            <person name="Griggs A."/>
            <person name="Gujja S."/>
            <person name="Hansen M."/>
            <person name="Howarth C."/>
            <person name="Imamovic A."/>
            <person name="Larimer J."/>
            <person name="McCowan C."/>
            <person name="Montmayeur A."/>
            <person name="Murphy C."/>
            <person name="Neiman D."/>
            <person name="Pearson M."/>
            <person name="Priest M."/>
            <person name="Roberts A."/>
            <person name="Saif S."/>
            <person name="Shea T."/>
            <person name="Sisk P."/>
            <person name="Sykes S."/>
            <person name="Wortman J."/>
            <person name="Nusbaum C."/>
            <person name="Birren B."/>
        </authorList>
    </citation>
    <scope>NUCLEOTIDE SEQUENCE [LARGE SCALE GENOMIC DNA]</scope>
    <source>
        <strain evidence="3">race PST-78</strain>
    </source>
</reference>
<protein>
    <recommendedName>
        <fullName evidence="1">Putative tail fiber protein gp53-like C-terminal domain-containing protein</fullName>
    </recommendedName>
</protein>